<organism evidence="3 4">
    <name type="scientific">Hydrocarboniclastica marina</name>
    <dbReference type="NCBI Taxonomy" id="2259620"/>
    <lineage>
        <taxon>Bacteria</taxon>
        <taxon>Pseudomonadati</taxon>
        <taxon>Pseudomonadota</taxon>
        <taxon>Gammaproteobacteria</taxon>
        <taxon>Alteromonadales</taxon>
        <taxon>Alteromonadaceae</taxon>
        <taxon>Hydrocarboniclastica</taxon>
    </lineage>
</organism>
<evidence type="ECO:0000313" key="4">
    <source>
        <dbReference type="Proteomes" id="UP000298049"/>
    </source>
</evidence>
<feature type="signal peptide" evidence="1">
    <location>
        <begin position="1"/>
        <end position="22"/>
    </location>
</feature>
<proteinExistence type="predicted"/>
<dbReference type="OrthoDB" id="6180023at2"/>
<keyword evidence="1" id="KW-0732">Signal</keyword>
<name>A0A4P7XJQ0_9ALTE</name>
<dbReference type="Proteomes" id="UP000298049">
    <property type="component" value="Chromosome"/>
</dbReference>
<keyword evidence="4" id="KW-1185">Reference proteome</keyword>
<evidence type="ECO:0000259" key="2">
    <source>
        <dbReference type="Pfam" id="PF19657"/>
    </source>
</evidence>
<gene>
    <name evidence="3" type="ORF">soil367_13055</name>
</gene>
<feature type="chain" id="PRO_5020726927" description="DUF6160 domain-containing protein" evidence="1">
    <location>
        <begin position="23"/>
        <end position="327"/>
    </location>
</feature>
<evidence type="ECO:0000256" key="1">
    <source>
        <dbReference type="SAM" id="SignalP"/>
    </source>
</evidence>
<evidence type="ECO:0000313" key="3">
    <source>
        <dbReference type="EMBL" id="QCF26784.1"/>
    </source>
</evidence>
<accession>A0A4P7XJQ0</accession>
<dbReference type="InterPro" id="IPR046158">
    <property type="entry name" value="DUF6160"/>
</dbReference>
<dbReference type="RefSeq" id="WP_136549488.1">
    <property type="nucleotide sequence ID" value="NZ_CP031093.1"/>
</dbReference>
<dbReference type="EMBL" id="CP031093">
    <property type="protein sequence ID" value="QCF26784.1"/>
    <property type="molecule type" value="Genomic_DNA"/>
</dbReference>
<sequence>MKGLKQIALISAIAAAPFATQAQMQSLDDSSMGDVTGQAGVTIDINKATISVGEIAYQDKGFLVISGLELKGGGGFNTEFLDEIRIHVDVAGQDPRADIPTGTAGEYLYQESILKNSSAAILQEITTNIQAVETDPQVSDGDLVISMRTTGLFPVDFNLKIDSVSLAKETNDDGSANLSNLGDMAASNAGSTVLVSDLNINGNLGPIDIVVQEESNSMNINAYFNAAGEVTLPFMGTSLGFSLHNTRGQLIGMARNSAQGVSFAHAQADIGVAEDYLGADKDALRVTVQDFSGDLDLTNITMGNGESIGAIYMTDIAITADMVVYGH</sequence>
<reference evidence="3 4" key="1">
    <citation type="submission" date="2018-07" db="EMBL/GenBank/DDBJ databases">
        <title>Marsedoiliclastica nanhaica gen. nov. sp. nov., a novel marine hydrocarbonoclastic bacterium isolated from an in-situ enriched hydrocarbon-degrading consortium in deep-sea sediment.</title>
        <authorList>
            <person name="Dong C."/>
            <person name="Ma T."/>
            <person name="Liu R."/>
            <person name="Shao Z."/>
        </authorList>
    </citation>
    <scope>NUCLEOTIDE SEQUENCE [LARGE SCALE GENOMIC DNA]</scope>
    <source>
        <strain evidence="4">soil36-7</strain>
    </source>
</reference>
<dbReference type="KEGG" id="hmi:soil367_13055"/>
<dbReference type="Pfam" id="PF19657">
    <property type="entry name" value="DUF6160"/>
    <property type="match status" value="1"/>
</dbReference>
<dbReference type="AlphaFoldDB" id="A0A4P7XJQ0"/>
<feature type="domain" description="DUF6160" evidence="2">
    <location>
        <begin position="1"/>
        <end position="92"/>
    </location>
</feature>
<protein>
    <recommendedName>
        <fullName evidence="2">DUF6160 domain-containing protein</fullName>
    </recommendedName>
</protein>